<keyword evidence="2" id="KW-0479">Metal-binding</keyword>
<dbReference type="SMART" id="SM00986">
    <property type="entry name" value="UDG"/>
    <property type="match status" value="1"/>
</dbReference>
<keyword evidence="7" id="KW-0234">DNA repair</keyword>
<evidence type="ECO:0000256" key="10">
    <source>
        <dbReference type="SAM" id="MobiDB-lite"/>
    </source>
</evidence>
<gene>
    <name evidence="12" type="ordered locus">AciX9_1422</name>
</gene>
<evidence type="ECO:0000256" key="6">
    <source>
        <dbReference type="ARBA" id="ARBA00023014"/>
    </source>
</evidence>
<evidence type="ECO:0000256" key="9">
    <source>
        <dbReference type="ARBA" id="ARBA00023887"/>
    </source>
</evidence>
<evidence type="ECO:0000256" key="4">
    <source>
        <dbReference type="ARBA" id="ARBA00022801"/>
    </source>
</evidence>
<dbReference type="PaxDb" id="1198114-AciX9_1422"/>
<feature type="region of interest" description="Disordered" evidence="10">
    <location>
        <begin position="42"/>
        <end position="63"/>
    </location>
</feature>
<evidence type="ECO:0000256" key="7">
    <source>
        <dbReference type="ARBA" id="ARBA00023204"/>
    </source>
</evidence>
<dbReference type="InterPro" id="IPR044147">
    <property type="entry name" value="UdgB-like"/>
</dbReference>
<feature type="domain" description="Uracil-DNA glycosylase-like" evidence="11">
    <location>
        <begin position="110"/>
        <end position="282"/>
    </location>
</feature>
<dbReference type="AlphaFoldDB" id="E8WW97"/>
<dbReference type="SMART" id="SM00987">
    <property type="entry name" value="UreE_C"/>
    <property type="match status" value="1"/>
</dbReference>
<dbReference type="SUPFAM" id="SSF52141">
    <property type="entry name" value="Uracil-DNA glycosylase-like"/>
    <property type="match status" value="1"/>
</dbReference>
<dbReference type="KEGG" id="acm:AciX9_1422"/>
<keyword evidence="1" id="KW-0004">4Fe-4S</keyword>
<dbReference type="InterPro" id="IPR051536">
    <property type="entry name" value="UDG_Type-4/5"/>
</dbReference>
<protein>
    <recommendedName>
        <fullName evidence="9">Type-5 uracil-DNA glycosylase</fullName>
    </recommendedName>
</protein>
<keyword evidence="6" id="KW-0411">Iron-sulfur</keyword>
<evidence type="ECO:0000259" key="11">
    <source>
        <dbReference type="SMART" id="SM00986"/>
    </source>
</evidence>
<dbReference type="Gene3D" id="3.40.470.10">
    <property type="entry name" value="Uracil-DNA glycosylase-like domain"/>
    <property type="match status" value="1"/>
</dbReference>
<accession>E8WW97</accession>
<evidence type="ECO:0000256" key="2">
    <source>
        <dbReference type="ARBA" id="ARBA00022723"/>
    </source>
</evidence>
<comment type="similarity">
    <text evidence="8">Belongs to the uracil-DNA glycosylase (UDG) superfamily. Type 5 (UDGb) family.</text>
</comment>
<dbReference type="STRING" id="1198114.AciX9_1422"/>
<dbReference type="GO" id="GO:0006284">
    <property type="term" value="P:base-excision repair"/>
    <property type="evidence" value="ECO:0007669"/>
    <property type="project" value="InterPro"/>
</dbReference>
<evidence type="ECO:0000256" key="5">
    <source>
        <dbReference type="ARBA" id="ARBA00023004"/>
    </source>
</evidence>
<reference evidence="13" key="1">
    <citation type="submission" date="2011-01" db="EMBL/GenBank/DDBJ databases">
        <title>Complete sequence of chromosome of Acidobacterium sp. MP5ACTX9.</title>
        <authorList>
            <consortium name="US DOE Joint Genome Institute"/>
            <person name="Lucas S."/>
            <person name="Copeland A."/>
            <person name="Lapidus A."/>
            <person name="Cheng J.-F."/>
            <person name="Goodwin L."/>
            <person name="Pitluck S."/>
            <person name="Teshima H."/>
            <person name="Detter J.C."/>
            <person name="Han C."/>
            <person name="Tapia R."/>
            <person name="Land M."/>
            <person name="Hauser L."/>
            <person name="Kyrpides N."/>
            <person name="Ivanova N."/>
            <person name="Ovchinnikova G."/>
            <person name="Pagani I."/>
            <person name="Rawat S.R."/>
            <person name="Mannisto M."/>
            <person name="Haggblom M.M."/>
            <person name="Woyke T."/>
        </authorList>
    </citation>
    <scope>NUCLEOTIDE SEQUENCE [LARGE SCALE GENOMIC DNA]</scope>
    <source>
        <strain evidence="13">MP5ACTX9</strain>
    </source>
</reference>
<keyword evidence="3" id="KW-0227">DNA damage</keyword>
<evidence type="ECO:0000313" key="12">
    <source>
        <dbReference type="EMBL" id="ADW68480.1"/>
    </source>
</evidence>
<evidence type="ECO:0000256" key="3">
    <source>
        <dbReference type="ARBA" id="ARBA00022763"/>
    </source>
</evidence>
<evidence type="ECO:0000256" key="8">
    <source>
        <dbReference type="ARBA" id="ARBA00023779"/>
    </source>
</evidence>
<dbReference type="InterPro" id="IPR005122">
    <property type="entry name" value="Uracil-DNA_glycosylase-like"/>
</dbReference>
<proteinExistence type="inferred from homology"/>
<dbReference type="InterPro" id="IPR036895">
    <property type="entry name" value="Uracil-DNA_glycosylase-like_sf"/>
</dbReference>
<dbReference type="GO" id="GO:0046872">
    <property type="term" value="F:metal ion binding"/>
    <property type="evidence" value="ECO:0007669"/>
    <property type="project" value="UniProtKB-KW"/>
</dbReference>
<dbReference type="eggNOG" id="COG1573">
    <property type="taxonomic scope" value="Bacteria"/>
</dbReference>
<keyword evidence="13" id="KW-1185">Reference proteome</keyword>
<dbReference type="PANTHER" id="PTHR33693">
    <property type="entry name" value="TYPE-5 URACIL-DNA GLYCOSYLASE"/>
    <property type="match status" value="1"/>
</dbReference>
<keyword evidence="4" id="KW-0378">Hydrolase</keyword>
<dbReference type="GO" id="GO:0051539">
    <property type="term" value="F:4 iron, 4 sulfur cluster binding"/>
    <property type="evidence" value="ECO:0007669"/>
    <property type="project" value="UniProtKB-KW"/>
</dbReference>
<name>E8WW97_GRATM</name>
<dbReference type="Proteomes" id="UP000000343">
    <property type="component" value="Chromosome"/>
</dbReference>
<keyword evidence="5" id="KW-0408">Iron</keyword>
<dbReference type="GO" id="GO:0004844">
    <property type="term" value="F:uracil DNA N-glycosylase activity"/>
    <property type="evidence" value="ECO:0007669"/>
    <property type="project" value="InterPro"/>
</dbReference>
<organism evidence="13">
    <name type="scientific">Granulicella tundricola (strain ATCC BAA-1859 / DSM 23138 / MP5ACTX9)</name>
    <dbReference type="NCBI Taxonomy" id="1198114"/>
    <lineage>
        <taxon>Bacteria</taxon>
        <taxon>Pseudomonadati</taxon>
        <taxon>Acidobacteriota</taxon>
        <taxon>Terriglobia</taxon>
        <taxon>Terriglobales</taxon>
        <taxon>Acidobacteriaceae</taxon>
        <taxon>Granulicella</taxon>
    </lineage>
</organism>
<dbReference type="CDD" id="cd10031">
    <property type="entry name" value="UDG-F5_TTUDGB_like"/>
    <property type="match status" value="1"/>
</dbReference>
<evidence type="ECO:0000313" key="13">
    <source>
        <dbReference type="Proteomes" id="UP000000343"/>
    </source>
</evidence>
<dbReference type="EMBL" id="CP002480">
    <property type="protein sequence ID" value="ADW68480.1"/>
    <property type="molecule type" value="Genomic_DNA"/>
</dbReference>
<dbReference type="HOGENOM" id="CLU_083279_0_0_0"/>
<dbReference type="GO" id="GO:0033958">
    <property type="term" value="F:DNA-deoxyinosine glycosylase activity"/>
    <property type="evidence" value="ECO:0007669"/>
    <property type="project" value="InterPro"/>
</dbReference>
<evidence type="ECO:0000256" key="1">
    <source>
        <dbReference type="ARBA" id="ARBA00022485"/>
    </source>
</evidence>
<sequence>MDLLPRRLPYGCDQKTHQPDFQMHPELTPADLSLEVVSPTERDSHSDTLFPVSSNPVASSPTSLPPVLQSIRRNIVECTRCERLRLYGEAIGAARRRAYIDQVYWAKPVPGFGDPRARILILGLAPGAHGANRTGRPFTGDGSGFFMYPVLHSLGLASQPTALSADDGLKLRHAWIASVVRCAPPGDKPTPQEVRNCSSHLAAEIAALPRIRTVVCLGKIAWDGYLAHLVNTGILQRRSPYVFGHEAEYILPNGLHLLGSYHPSLRNTNTGRLNATMFARVFVRARELSGL</sequence>
<feature type="compositionally biased region" description="Polar residues" evidence="10">
    <location>
        <begin position="51"/>
        <end position="62"/>
    </location>
</feature>
<dbReference type="Pfam" id="PF03167">
    <property type="entry name" value="UDG"/>
    <property type="match status" value="1"/>
</dbReference>
<dbReference type="PANTHER" id="PTHR33693:SF3">
    <property type="entry name" value="TYPE-5 URACIL-DNA GLYCOSYLASE"/>
    <property type="match status" value="1"/>
</dbReference>